<evidence type="ECO:0000256" key="1">
    <source>
        <dbReference type="ARBA" id="ARBA00004418"/>
    </source>
</evidence>
<dbReference type="CDD" id="cd13585">
    <property type="entry name" value="PBP2_TMBP_like"/>
    <property type="match status" value="1"/>
</dbReference>
<reference evidence="5 6" key="1">
    <citation type="submission" date="2019-09" db="EMBL/GenBank/DDBJ databases">
        <title>Salinarimonas rosea gen. nov., sp. nov., a new member of the a-2 subgroup of the Proteobacteria.</title>
        <authorList>
            <person name="Liu J."/>
        </authorList>
    </citation>
    <scope>NUCLEOTIDE SEQUENCE [LARGE SCALE GENOMIC DNA]</scope>
    <source>
        <strain evidence="5 6">BN140002</strain>
    </source>
</reference>
<reference evidence="5 6" key="2">
    <citation type="submission" date="2019-09" db="EMBL/GenBank/DDBJ databases">
        <authorList>
            <person name="Jin C."/>
        </authorList>
    </citation>
    <scope>NUCLEOTIDE SEQUENCE [LARGE SCALE GENOMIC DNA]</scope>
    <source>
        <strain evidence="5 6">BN140002</strain>
    </source>
</reference>
<dbReference type="PROSITE" id="PS51318">
    <property type="entry name" value="TAT"/>
    <property type="match status" value="1"/>
</dbReference>
<dbReference type="EMBL" id="VUOA01000019">
    <property type="protein sequence ID" value="KAA2237537.1"/>
    <property type="molecule type" value="Genomic_DNA"/>
</dbReference>
<evidence type="ECO:0000256" key="3">
    <source>
        <dbReference type="ARBA" id="ARBA00022764"/>
    </source>
</evidence>
<dbReference type="InterPro" id="IPR050490">
    <property type="entry name" value="Bact_solute-bd_prot1"/>
</dbReference>
<dbReference type="Proteomes" id="UP000323142">
    <property type="component" value="Unassembled WGS sequence"/>
</dbReference>
<comment type="caution">
    <text evidence="5">The sequence shown here is derived from an EMBL/GenBank/DDBJ whole genome shotgun (WGS) entry which is preliminary data.</text>
</comment>
<dbReference type="PANTHER" id="PTHR43649:SF12">
    <property type="entry name" value="DIACETYLCHITOBIOSE BINDING PROTEIN DASA"/>
    <property type="match status" value="1"/>
</dbReference>
<comment type="similarity">
    <text evidence="2">Belongs to the bacterial solute-binding protein 1 family.</text>
</comment>
<dbReference type="GO" id="GO:0042597">
    <property type="term" value="C:periplasmic space"/>
    <property type="evidence" value="ECO:0007669"/>
    <property type="project" value="UniProtKB-SubCell"/>
</dbReference>
<dbReference type="AlphaFoldDB" id="A0A5B2VH72"/>
<comment type="subcellular location">
    <subcellularLocation>
        <location evidence="1">Periplasm</location>
    </subcellularLocation>
</comment>
<name>A0A5B2VH72_9HYPH</name>
<gene>
    <name evidence="5" type="ORF">F0L46_11175</name>
</gene>
<evidence type="ECO:0000313" key="5">
    <source>
        <dbReference type="EMBL" id="KAA2237537.1"/>
    </source>
</evidence>
<dbReference type="OrthoDB" id="5897001at2"/>
<accession>A0A5B2VH72</accession>
<dbReference type="SUPFAM" id="SSF53850">
    <property type="entry name" value="Periplasmic binding protein-like II"/>
    <property type="match status" value="1"/>
</dbReference>
<keyword evidence="6" id="KW-1185">Reference proteome</keyword>
<protein>
    <submittedName>
        <fullName evidence="5">Sugar ABC transporter substrate-binding protein</fullName>
    </submittedName>
</protein>
<dbReference type="RefSeq" id="WP_149817430.1">
    <property type="nucleotide sequence ID" value="NZ_VUOA01000019.1"/>
</dbReference>
<feature type="chain" id="PRO_5023032487" evidence="4">
    <location>
        <begin position="28"/>
        <end position="437"/>
    </location>
</feature>
<keyword evidence="3" id="KW-0574">Periplasm</keyword>
<evidence type="ECO:0000256" key="2">
    <source>
        <dbReference type="ARBA" id="ARBA00008520"/>
    </source>
</evidence>
<dbReference type="Gene3D" id="3.40.190.10">
    <property type="entry name" value="Periplasmic binding protein-like II"/>
    <property type="match status" value="2"/>
</dbReference>
<dbReference type="InterPro" id="IPR006311">
    <property type="entry name" value="TAT_signal"/>
</dbReference>
<dbReference type="PANTHER" id="PTHR43649">
    <property type="entry name" value="ARABINOSE-BINDING PROTEIN-RELATED"/>
    <property type="match status" value="1"/>
</dbReference>
<dbReference type="InterPro" id="IPR006059">
    <property type="entry name" value="SBP"/>
</dbReference>
<evidence type="ECO:0000313" key="6">
    <source>
        <dbReference type="Proteomes" id="UP000323142"/>
    </source>
</evidence>
<dbReference type="Pfam" id="PF01547">
    <property type="entry name" value="SBP_bac_1"/>
    <property type="match status" value="1"/>
</dbReference>
<feature type="signal peptide" evidence="4">
    <location>
        <begin position="1"/>
        <end position="27"/>
    </location>
</feature>
<proteinExistence type="inferred from homology"/>
<organism evidence="5 6">
    <name type="scientific">Salinarimonas soli</name>
    <dbReference type="NCBI Taxonomy" id="1638099"/>
    <lineage>
        <taxon>Bacteria</taxon>
        <taxon>Pseudomonadati</taxon>
        <taxon>Pseudomonadota</taxon>
        <taxon>Alphaproteobacteria</taxon>
        <taxon>Hyphomicrobiales</taxon>
        <taxon>Salinarimonadaceae</taxon>
        <taxon>Salinarimonas</taxon>
    </lineage>
</organism>
<sequence length="437" mass="47864">MAINRRQLIGTGLGAGAALALPRFAFAQGKPFAGTTVNVLLPVGAQFRAQEKRFAQFEAATGIKPVYNYVPYGQLRDKIATEGVAGSSTFDIVCYQDSWGPGLAVYLQPIDDRLQRDGISMDRYPQAYRQGSQIEGKTVGLPVRGHPQMLFYRKDLLDQAGVQPPKSWDELVTVADAVQKKSGIPGVAMYYGKGNGGQNLFLWLNHLWGAGGDIFTPDYKTTRFNEPVAVEATQRYLDYLLKHKVAAPGSVQFVEADAVNSVAQGNSAMVMVWWWVYPQLTGGQSTLKPEQVAFAPMPRYAPDKPASYALSLPFAIWANSKSKDAAWEFMKWVSSPGLEVDCATDKTDKDTADIVVTHRASFLDPRVNEVNNGLHRVAAQSLEGSRIMPQLKEWPQIAAVLENTISELATGTKPVKAGLDGAAQEADRILRRAGRRT</sequence>
<evidence type="ECO:0000256" key="4">
    <source>
        <dbReference type="SAM" id="SignalP"/>
    </source>
</evidence>
<keyword evidence="4" id="KW-0732">Signal</keyword>